<dbReference type="OrthoDB" id="2254214at2"/>
<proteinExistence type="inferred from homology"/>
<organism evidence="8 9">
    <name type="scientific">Amycolatopsis antarctica</name>
    <dbReference type="NCBI Taxonomy" id="1854586"/>
    <lineage>
        <taxon>Bacteria</taxon>
        <taxon>Bacillati</taxon>
        <taxon>Actinomycetota</taxon>
        <taxon>Actinomycetes</taxon>
        <taxon>Pseudonocardiales</taxon>
        <taxon>Pseudonocardiaceae</taxon>
        <taxon>Amycolatopsis</taxon>
    </lineage>
</organism>
<dbReference type="InterPro" id="IPR045229">
    <property type="entry name" value="TPP_enz"/>
</dbReference>
<evidence type="ECO:0000259" key="7">
    <source>
        <dbReference type="Pfam" id="PF02776"/>
    </source>
</evidence>
<comment type="caution">
    <text evidence="8">The sequence shown here is derived from an EMBL/GenBank/DDBJ whole genome shotgun (WGS) entry which is preliminary data.</text>
</comment>
<dbReference type="InterPro" id="IPR011766">
    <property type="entry name" value="TPP_enzyme_TPP-bd"/>
</dbReference>
<gene>
    <name evidence="8" type="ORF">CFN78_22895</name>
</gene>
<dbReference type="PANTHER" id="PTHR18968">
    <property type="entry name" value="THIAMINE PYROPHOSPHATE ENZYMES"/>
    <property type="match status" value="1"/>
</dbReference>
<dbReference type="GO" id="GO:0000287">
    <property type="term" value="F:magnesium ion binding"/>
    <property type="evidence" value="ECO:0007669"/>
    <property type="project" value="InterPro"/>
</dbReference>
<dbReference type="GO" id="GO:0005948">
    <property type="term" value="C:acetolactate synthase complex"/>
    <property type="evidence" value="ECO:0007669"/>
    <property type="project" value="TreeGrafter"/>
</dbReference>
<keyword evidence="9" id="KW-1185">Reference proteome</keyword>
<dbReference type="InterPro" id="IPR012000">
    <property type="entry name" value="Thiamin_PyroP_enz_cen_dom"/>
</dbReference>
<dbReference type="GO" id="GO:0030976">
    <property type="term" value="F:thiamine pyrophosphate binding"/>
    <property type="evidence" value="ECO:0007669"/>
    <property type="project" value="InterPro"/>
</dbReference>
<dbReference type="InterPro" id="IPR029035">
    <property type="entry name" value="DHS-like_NAD/FAD-binding_dom"/>
</dbReference>
<dbReference type="SUPFAM" id="SSF52518">
    <property type="entry name" value="Thiamin diphosphate-binding fold (THDP-binding)"/>
    <property type="match status" value="2"/>
</dbReference>
<dbReference type="GO" id="GO:0009099">
    <property type="term" value="P:L-valine biosynthetic process"/>
    <property type="evidence" value="ECO:0007669"/>
    <property type="project" value="TreeGrafter"/>
</dbReference>
<dbReference type="Pfam" id="PF00205">
    <property type="entry name" value="TPP_enzyme_M"/>
    <property type="match status" value="1"/>
</dbReference>
<dbReference type="GO" id="GO:0050660">
    <property type="term" value="F:flavin adenine dinucleotide binding"/>
    <property type="evidence" value="ECO:0007669"/>
    <property type="project" value="TreeGrafter"/>
</dbReference>
<accession>A0A263CXW6</accession>
<evidence type="ECO:0000256" key="2">
    <source>
        <dbReference type="ARBA" id="ARBA00023052"/>
    </source>
</evidence>
<evidence type="ECO:0000259" key="5">
    <source>
        <dbReference type="Pfam" id="PF00205"/>
    </source>
</evidence>
<dbReference type="Proteomes" id="UP000242444">
    <property type="component" value="Unassembled WGS sequence"/>
</dbReference>
<evidence type="ECO:0000256" key="1">
    <source>
        <dbReference type="ARBA" id="ARBA00007812"/>
    </source>
</evidence>
<dbReference type="PANTHER" id="PTHR18968:SF13">
    <property type="entry name" value="ACETOLACTATE SYNTHASE CATALYTIC SUBUNIT, MITOCHONDRIAL"/>
    <property type="match status" value="1"/>
</dbReference>
<dbReference type="GO" id="GO:0009097">
    <property type="term" value="P:isoleucine biosynthetic process"/>
    <property type="evidence" value="ECO:0007669"/>
    <property type="project" value="TreeGrafter"/>
</dbReference>
<reference evidence="8 9" key="1">
    <citation type="submission" date="2017-07" db="EMBL/GenBank/DDBJ databases">
        <title>Amycolatopsis antarcticus sp. nov., isolated from the surface of an Antarcticus brown macroalga.</title>
        <authorList>
            <person name="Wang J."/>
            <person name="Leiva S."/>
            <person name="Huang J."/>
            <person name="Huang Y."/>
        </authorList>
    </citation>
    <scope>NUCLEOTIDE SEQUENCE [LARGE SCALE GENOMIC DNA]</scope>
    <source>
        <strain evidence="8 9">AU-G6</strain>
    </source>
</reference>
<feature type="region of interest" description="Disordered" evidence="4">
    <location>
        <begin position="356"/>
        <end position="377"/>
    </location>
</feature>
<dbReference type="SUPFAM" id="SSF52467">
    <property type="entry name" value="DHS-like NAD/FAD-binding domain"/>
    <property type="match status" value="1"/>
</dbReference>
<protein>
    <submittedName>
        <fullName evidence="8">Acetolactate synthase</fullName>
    </submittedName>
</protein>
<evidence type="ECO:0000256" key="3">
    <source>
        <dbReference type="RuleBase" id="RU362132"/>
    </source>
</evidence>
<dbReference type="EMBL" id="NKYE01000016">
    <property type="protein sequence ID" value="OZM70994.1"/>
    <property type="molecule type" value="Genomic_DNA"/>
</dbReference>
<feature type="domain" description="Thiamine pyrophosphate enzyme central" evidence="5">
    <location>
        <begin position="201"/>
        <end position="334"/>
    </location>
</feature>
<keyword evidence="2 3" id="KW-0786">Thiamine pyrophosphate</keyword>
<dbReference type="Pfam" id="PF02776">
    <property type="entry name" value="TPP_enzyme_N"/>
    <property type="match status" value="1"/>
</dbReference>
<feature type="domain" description="Thiamine pyrophosphate enzyme TPP-binding" evidence="6">
    <location>
        <begin position="399"/>
        <end position="519"/>
    </location>
</feature>
<name>A0A263CXW6_9PSEU</name>
<dbReference type="GO" id="GO:0003984">
    <property type="term" value="F:acetolactate synthase activity"/>
    <property type="evidence" value="ECO:0007669"/>
    <property type="project" value="TreeGrafter"/>
</dbReference>
<dbReference type="Pfam" id="PF02775">
    <property type="entry name" value="TPP_enzyme_C"/>
    <property type="match status" value="1"/>
</dbReference>
<dbReference type="AlphaFoldDB" id="A0A263CXW6"/>
<comment type="similarity">
    <text evidence="1 3">Belongs to the TPP enzyme family.</text>
</comment>
<dbReference type="InParanoid" id="A0A263CXW6"/>
<dbReference type="InterPro" id="IPR029061">
    <property type="entry name" value="THDP-binding"/>
</dbReference>
<feature type="domain" description="Thiamine pyrophosphate enzyme N-terminal TPP-binding" evidence="7">
    <location>
        <begin position="1"/>
        <end position="114"/>
    </location>
</feature>
<dbReference type="Gene3D" id="3.40.50.970">
    <property type="match status" value="2"/>
</dbReference>
<evidence type="ECO:0000313" key="9">
    <source>
        <dbReference type="Proteomes" id="UP000242444"/>
    </source>
</evidence>
<dbReference type="CDD" id="cd00568">
    <property type="entry name" value="TPP_enzymes"/>
    <property type="match status" value="1"/>
</dbReference>
<sequence>MRLADALVATLRDWDTRYVFGVSGANIEHVHDAIHRLGAGRLESVLARREDGAAFMADARARVHRTLGVCCSTSGGGMMNLAVGLAESYAESVPVLALIGQPPSSMDGRGAFQDSSGIGRTVDAAGMLAAFTKYVARPGVATFWDDLRAAVHAALTGRPGPVALLLPRDVQDSDIGPAPDGFPSSLTDFLDRPAVPEDEVRALFDVVRSARRPVLLVGHGVRRGGDPGAVTRFAQAAGVPTATTMSARAEFPNEDPLFLGVAGLPGHPSAHEAIRDADLVVVAGAGLNAMTRGPLGELPGGQVAVVNIDPGEAQRSVAPRLVVRADAGAVFERLLEMTRAEPFAVPENAARPRRRFVPRLAEPVPGRENPGNDGDDLRQSEAVEVLRDYLPAGGHLVLDAGNCASAAIHLSDVPPGASSTIALGMGGMGYSLPAAVGAQLGSDPGTRTVVLCGDGAFLMNGLELHTAVELGLPVLFVVFNNAMHGMCVTRQQVLFDSRLEAVKYAPVDVTGVARGLGTPDRLWVGGAGTLTELRERLADYHQRHLAGPGVLELRLAIEEVPPFTTLLPADEPTAVVERVAVHGACR</sequence>
<evidence type="ECO:0000259" key="6">
    <source>
        <dbReference type="Pfam" id="PF02775"/>
    </source>
</evidence>
<dbReference type="Gene3D" id="3.40.50.1220">
    <property type="entry name" value="TPP-binding domain"/>
    <property type="match status" value="1"/>
</dbReference>
<dbReference type="InterPro" id="IPR012001">
    <property type="entry name" value="Thiamin_PyroP_enz_TPP-bd_dom"/>
</dbReference>
<dbReference type="CDD" id="cd07035">
    <property type="entry name" value="TPP_PYR_POX_like"/>
    <property type="match status" value="1"/>
</dbReference>
<dbReference type="RefSeq" id="WP_094864932.1">
    <property type="nucleotide sequence ID" value="NZ_NKYE01000016.1"/>
</dbReference>
<evidence type="ECO:0000256" key="4">
    <source>
        <dbReference type="SAM" id="MobiDB-lite"/>
    </source>
</evidence>
<evidence type="ECO:0000313" key="8">
    <source>
        <dbReference type="EMBL" id="OZM70994.1"/>
    </source>
</evidence>